<feature type="region of interest" description="Disordered" evidence="1">
    <location>
        <begin position="107"/>
        <end position="127"/>
    </location>
</feature>
<evidence type="ECO:0000256" key="1">
    <source>
        <dbReference type="SAM" id="MobiDB-lite"/>
    </source>
</evidence>
<reference evidence="2" key="1">
    <citation type="submission" date="2023-10" db="EMBL/GenBank/DDBJ databases">
        <authorList>
            <person name="Noh H."/>
        </authorList>
    </citation>
    <scope>NUCLEOTIDE SEQUENCE</scope>
    <source>
        <strain evidence="2">DUCC4014</strain>
    </source>
</reference>
<dbReference type="EMBL" id="CP086720">
    <property type="protein sequence ID" value="WOO86193.1"/>
    <property type="molecule type" value="Genomic_DNA"/>
</dbReference>
<sequence>MPKRSDVHHITAHLHKSAVFVSVPESTTLAQLKTQLVAALASLEGRVPVLPASEADIQLWEDREIDGAAEGEQGIRVVEGEGSVLRLGWPRWKRVYVSVRAPGGEFERPVYTVPDPMDGEGEEDEQA</sequence>
<evidence type="ECO:0000313" key="3">
    <source>
        <dbReference type="Proteomes" id="UP000827549"/>
    </source>
</evidence>
<gene>
    <name evidence="2" type="ORF">LOC62_07G009679</name>
</gene>
<dbReference type="Proteomes" id="UP000827549">
    <property type="component" value="Chromosome 7"/>
</dbReference>
<organism evidence="2 3">
    <name type="scientific">Vanrija pseudolonga</name>
    <dbReference type="NCBI Taxonomy" id="143232"/>
    <lineage>
        <taxon>Eukaryota</taxon>
        <taxon>Fungi</taxon>
        <taxon>Dikarya</taxon>
        <taxon>Basidiomycota</taxon>
        <taxon>Agaricomycotina</taxon>
        <taxon>Tremellomycetes</taxon>
        <taxon>Trichosporonales</taxon>
        <taxon>Trichosporonaceae</taxon>
        <taxon>Vanrija</taxon>
    </lineage>
</organism>
<name>A0AAF0YGI0_9TREE</name>
<accession>A0AAF0YGI0</accession>
<protein>
    <submittedName>
        <fullName evidence="2">Uncharacterized protein</fullName>
    </submittedName>
</protein>
<feature type="compositionally biased region" description="Acidic residues" evidence="1">
    <location>
        <begin position="117"/>
        <end position="127"/>
    </location>
</feature>
<proteinExistence type="predicted"/>
<keyword evidence="3" id="KW-1185">Reference proteome</keyword>
<dbReference type="GeneID" id="87812840"/>
<dbReference type="RefSeq" id="XP_062632219.1">
    <property type="nucleotide sequence ID" value="XM_062776235.1"/>
</dbReference>
<evidence type="ECO:0000313" key="2">
    <source>
        <dbReference type="EMBL" id="WOO86193.1"/>
    </source>
</evidence>
<dbReference type="AlphaFoldDB" id="A0AAF0YGI0"/>